<dbReference type="InterPro" id="IPR041916">
    <property type="entry name" value="Anti_sigma_zinc_sf"/>
</dbReference>
<dbReference type="Proteomes" id="UP000539313">
    <property type="component" value="Unassembled WGS sequence"/>
</dbReference>
<evidence type="ECO:0000256" key="5">
    <source>
        <dbReference type="ARBA" id="ARBA00023136"/>
    </source>
</evidence>
<protein>
    <recommendedName>
        <fullName evidence="9">Putative zinc-finger domain-containing protein</fullName>
    </recommendedName>
</protein>
<keyword evidence="3 8" id="KW-1133">Transmembrane helix</keyword>
<evidence type="ECO:0000313" key="11">
    <source>
        <dbReference type="Proteomes" id="UP000539313"/>
    </source>
</evidence>
<dbReference type="InterPro" id="IPR051474">
    <property type="entry name" value="Anti-sigma-K/W_factor"/>
</dbReference>
<gene>
    <name evidence="10" type="ORF">HNR21_002018</name>
</gene>
<dbReference type="EMBL" id="JACJII010000001">
    <property type="protein sequence ID" value="MBA9003136.1"/>
    <property type="molecule type" value="Genomic_DNA"/>
</dbReference>
<comment type="subcellular location">
    <subcellularLocation>
        <location evidence="1">Membrane</location>
        <topology evidence="1">Single-pass membrane protein</topology>
    </subcellularLocation>
</comment>
<evidence type="ECO:0000313" key="10">
    <source>
        <dbReference type="EMBL" id="MBA9003136.1"/>
    </source>
</evidence>
<evidence type="ECO:0000256" key="1">
    <source>
        <dbReference type="ARBA" id="ARBA00004167"/>
    </source>
</evidence>
<dbReference type="Gene3D" id="1.10.10.1320">
    <property type="entry name" value="Anti-sigma factor, zinc-finger domain"/>
    <property type="match status" value="1"/>
</dbReference>
<dbReference type="InterPro" id="IPR027383">
    <property type="entry name" value="Znf_put"/>
</dbReference>
<evidence type="ECO:0000256" key="3">
    <source>
        <dbReference type="ARBA" id="ARBA00022989"/>
    </source>
</evidence>
<name>A0A7W3R7Y5_9ACTN</name>
<dbReference type="AlphaFoldDB" id="A0A7W3R7Y5"/>
<dbReference type="GO" id="GO:0016020">
    <property type="term" value="C:membrane"/>
    <property type="evidence" value="ECO:0007669"/>
    <property type="project" value="UniProtKB-SubCell"/>
</dbReference>
<keyword evidence="4" id="KW-0805">Transcription regulation</keyword>
<dbReference type="GO" id="GO:0016989">
    <property type="term" value="F:sigma factor antagonist activity"/>
    <property type="evidence" value="ECO:0007669"/>
    <property type="project" value="TreeGrafter"/>
</dbReference>
<dbReference type="Pfam" id="PF13490">
    <property type="entry name" value="zf-HC2"/>
    <property type="match status" value="1"/>
</dbReference>
<keyword evidence="5 8" id="KW-0472">Membrane</keyword>
<dbReference type="RefSeq" id="WP_182704984.1">
    <property type="nucleotide sequence ID" value="NZ_JACJII010000001.1"/>
</dbReference>
<organism evidence="10 11">
    <name type="scientific">Thermomonospora cellulosilytica</name>
    <dbReference type="NCBI Taxonomy" id="1411118"/>
    <lineage>
        <taxon>Bacteria</taxon>
        <taxon>Bacillati</taxon>
        <taxon>Actinomycetota</taxon>
        <taxon>Actinomycetes</taxon>
        <taxon>Streptosporangiales</taxon>
        <taxon>Thermomonosporaceae</taxon>
        <taxon>Thermomonospora</taxon>
    </lineage>
</organism>
<feature type="region of interest" description="Disordered" evidence="7">
    <location>
        <begin position="124"/>
        <end position="150"/>
    </location>
</feature>
<keyword evidence="11" id="KW-1185">Reference proteome</keyword>
<sequence length="240" mass="25738">MTMTCDEVRLSLGVYVLGAIDPAERSAVDAHLTQCPACRDELAGLAGLPALLGRVAPDQLAALAEPPDDLLEPLLAAAAAERRRTPFRRLDRPGRWAPLVAAAAVVVLVLALFGGFLGDRFGGSPDRAARPPTPTSSGHSYPVPEEELSAADPRTGISATLLVRTKKSGTQAELRLEGVPLGSRCRLEAVDRHGRRDSMGSWEIAYRSYPHVGSSMFRRDHITAFEVVTEDGETLLRIPA</sequence>
<dbReference type="PANTHER" id="PTHR37461">
    <property type="entry name" value="ANTI-SIGMA-K FACTOR RSKA"/>
    <property type="match status" value="1"/>
</dbReference>
<comment type="caution">
    <text evidence="10">The sequence shown here is derived from an EMBL/GenBank/DDBJ whole genome shotgun (WGS) entry which is preliminary data.</text>
</comment>
<evidence type="ECO:0000256" key="8">
    <source>
        <dbReference type="SAM" id="Phobius"/>
    </source>
</evidence>
<evidence type="ECO:0000256" key="4">
    <source>
        <dbReference type="ARBA" id="ARBA00023015"/>
    </source>
</evidence>
<proteinExistence type="predicted"/>
<keyword evidence="6" id="KW-0804">Transcription</keyword>
<evidence type="ECO:0000259" key="9">
    <source>
        <dbReference type="Pfam" id="PF13490"/>
    </source>
</evidence>
<dbReference type="PANTHER" id="PTHR37461:SF1">
    <property type="entry name" value="ANTI-SIGMA-K FACTOR RSKA"/>
    <property type="match status" value="1"/>
</dbReference>
<evidence type="ECO:0000256" key="2">
    <source>
        <dbReference type="ARBA" id="ARBA00022692"/>
    </source>
</evidence>
<evidence type="ECO:0000256" key="7">
    <source>
        <dbReference type="SAM" id="MobiDB-lite"/>
    </source>
</evidence>
<feature type="domain" description="Putative zinc-finger" evidence="9">
    <location>
        <begin position="5"/>
        <end position="39"/>
    </location>
</feature>
<reference evidence="10 11" key="1">
    <citation type="submission" date="2020-08" db="EMBL/GenBank/DDBJ databases">
        <title>Sequencing the genomes of 1000 actinobacteria strains.</title>
        <authorList>
            <person name="Klenk H.-P."/>
        </authorList>
    </citation>
    <scope>NUCLEOTIDE SEQUENCE [LARGE SCALE GENOMIC DNA]</scope>
    <source>
        <strain evidence="10 11">DSM 45823</strain>
    </source>
</reference>
<keyword evidence="2 8" id="KW-0812">Transmembrane</keyword>
<evidence type="ECO:0000256" key="6">
    <source>
        <dbReference type="ARBA" id="ARBA00023163"/>
    </source>
</evidence>
<accession>A0A7W3R7Y5</accession>
<feature type="transmembrane region" description="Helical" evidence="8">
    <location>
        <begin position="96"/>
        <end position="117"/>
    </location>
</feature>
<dbReference type="GO" id="GO:0006417">
    <property type="term" value="P:regulation of translation"/>
    <property type="evidence" value="ECO:0007669"/>
    <property type="project" value="TreeGrafter"/>
</dbReference>